<dbReference type="RefSeq" id="WP_283223084.1">
    <property type="nucleotide sequence ID" value="NZ_JASGBH010000001.1"/>
</dbReference>
<accession>A0ABT6X3L1</accession>
<evidence type="ECO:0000313" key="2">
    <source>
        <dbReference type="Proteomes" id="UP001431902"/>
    </source>
</evidence>
<reference evidence="1" key="1">
    <citation type="submission" date="2023-05" db="EMBL/GenBank/DDBJ databases">
        <title>Limnohabitans sp. strain HM2-2 Genome sequencing and assembly.</title>
        <authorList>
            <person name="Jung Y."/>
        </authorList>
    </citation>
    <scope>NUCLEOTIDE SEQUENCE</scope>
    <source>
        <strain evidence="1">HM2-2</strain>
    </source>
</reference>
<evidence type="ECO:0000313" key="1">
    <source>
        <dbReference type="EMBL" id="MDI9232692.1"/>
    </source>
</evidence>
<proteinExistence type="predicted"/>
<sequence length="58" mass="6750">MKDQKKRAVKTRPFGREVGILSEKRAKCVIFKRNMCQQAPEGQPKLVHADRKAQWTLL</sequence>
<gene>
    <name evidence="1" type="ORF">QLQ16_02455</name>
</gene>
<dbReference type="EMBL" id="JASGBH010000001">
    <property type="protein sequence ID" value="MDI9232692.1"/>
    <property type="molecule type" value="Genomic_DNA"/>
</dbReference>
<comment type="caution">
    <text evidence="1">The sequence shown here is derived from an EMBL/GenBank/DDBJ whole genome shotgun (WGS) entry which is preliminary data.</text>
</comment>
<organism evidence="1 2">
    <name type="scientific">Limnohabitans lacus</name>
    <dbReference type="NCBI Taxonomy" id="3045173"/>
    <lineage>
        <taxon>Bacteria</taxon>
        <taxon>Pseudomonadati</taxon>
        <taxon>Pseudomonadota</taxon>
        <taxon>Betaproteobacteria</taxon>
        <taxon>Burkholderiales</taxon>
        <taxon>Comamonadaceae</taxon>
        <taxon>Limnohabitans</taxon>
    </lineage>
</organism>
<name>A0ABT6X3L1_9BURK</name>
<dbReference type="Proteomes" id="UP001431902">
    <property type="component" value="Unassembled WGS sequence"/>
</dbReference>
<protein>
    <submittedName>
        <fullName evidence="1">Uncharacterized protein</fullName>
    </submittedName>
</protein>
<keyword evidence="2" id="KW-1185">Reference proteome</keyword>